<reference evidence="1" key="1">
    <citation type="submission" date="2021-03" db="EMBL/GenBank/DDBJ databases">
        <title>Evolutionary priming and transition to the ectomycorrhizal habit in an iconic lineage of mushroom-forming fungi: is preadaptation a requirement?</title>
        <authorList>
            <consortium name="DOE Joint Genome Institute"/>
            <person name="Looney B.P."/>
            <person name="Miyauchi S."/>
            <person name="Morin E."/>
            <person name="Drula E."/>
            <person name="Courty P.E."/>
            <person name="Chicoki N."/>
            <person name="Fauchery L."/>
            <person name="Kohler A."/>
            <person name="Kuo A."/>
            <person name="LaButti K."/>
            <person name="Pangilinan J."/>
            <person name="Lipzen A."/>
            <person name="Riley R."/>
            <person name="Andreopoulos W."/>
            <person name="He G."/>
            <person name="Johnson J."/>
            <person name="Barry K.W."/>
            <person name="Grigoriev I.V."/>
            <person name="Nagy L."/>
            <person name="Hibbett D."/>
            <person name="Henrissat B."/>
            <person name="Matheny P.B."/>
            <person name="Labbe J."/>
            <person name="Martin A.F."/>
        </authorList>
    </citation>
    <scope>NUCLEOTIDE SEQUENCE</scope>
    <source>
        <strain evidence="1">BPL698</strain>
    </source>
</reference>
<accession>A0ACC0UQG8</accession>
<keyword evidence="2" id="KW-1185">Reference proteome</keyword>
<protein>
    <submittedName>
        <fullName evidence="1">Uncharacterized protein</fullName>
    </submittedName>
</protein>
<organism evidence="1 2">
    <name type="scientific">Russula earlei</name>
    <dbReference type="NCBI Taxonomy" id="71964"/>
    <lineage>
        <taxon>Eukaryota</taxon>
        <taxon>Fungi</taxon>
        <taxon>Dikarya</taxon>
        <taxon>Basidiomycota</taxon>
        <taxon>Agaricomycotina</taxon>
        <taxon>Agaricomycetes</taxon>
        <taxon>Russulales</taxon>
        <taxon>Russulaceae</taxon>
        <taxon>Russula</taxon>
    </lineage>
</organism>
<proteinExistence type="predicted"/>
<gene>
    <name evidence="1" type="ORF">F5148DRAFT_1372628</name>
</gene>
<dbReference type="EMBL" id="JAGFNK010000002">
    <property type="protein sequence ID" value="KAI9513342.1"/>
    <property type="molecule type" value="Genomic_DNA"/>
</dbReference>
<sequence length="989" mass="107405">MASFSRLQLAAALIEYENDPDDPEKPFRSAHESAIFSHLRRIPPLPQQRRKSVDYLSVELPGDHAATSRVESVHEQGAAQSPVLSNPFGRATVTSDDIAGEEDDEMEVDLASWGLDTFISKEKDGGSKRHKGKEKVTALPNPHATTQASYRSTRSLSMGNIDSFGAGGAFLDSVSTTAPETRRKSLGSTHELGDYQSYRPLPRHRPSSVHDAIDRIPVAPPLHSIPFPAQSVRSASPGPNDGLVGPSRDRASSLASMGSRGLLAEAEELPNPFALDPPPAAHASRFDPKARARTTSVVTTGLAGSRNFLAEDTPARSMSPSSRLDSHKRTLSNASMLRGNDGASLMSGMPAQRQAVRDRPYSTLELMRPKLLVMPSPLQGQNVVVPTSLGRDGFEITTDGPPLPQTARSGSSHRLSTAGPLGDASASASAFPIASNSFTPNPRASLTLSQLTFRNTLMVGGQRDVSYADIESGIRRATEDGEQIKDEAAEEEPARPVTVVIDEPESAARPPGKLYGRSLVDELEHRKATMRNKQRVFTGDDRPSMMARGPAQRSSTLIDPNSLNQRPVSQNILTRPETRPNLPQRGSHGGKPLLNFDEDSSPGLQPSSSGGRNATRSVFGVDTLWEREMAKLKEIEAEEEEEKRTQEASEAARLEKKSKKKNKGKKITIPERLPVEEPRAPAEPPSLPVIQRGITRGPPPPPRDDETNSSSESSDAEMQRAPPPRVNADGWHSEGSDKEVDGPVRTTGVGPRYPNRARRRPPALQSLASPGDEEEDSEEDMPLAATVGRAVQRATRLGLPAVEHSDSDEEKPLSQLLARSKNQGSPPRAADRHHHLTVPGTSSGRADCGNVTGEEEDDEEDDEPLGLRASRFVSSRSQLGNANAVDEDDEDDRPLAFHPEQQRRTQYNLFLQEQQQQQQQLLLQAQMQQSMMFSPPSLMGSGFFGAPVLPQVMPFVPSPVPASPPPAAPDMTKFGRVDRWRREIVGGQP</sequence>
<dbReference type="Proteomes" id="UP001207468">
    <property type="component" value="Unassembled WGS sequence"/>
</dbReference>
<name>A0ACC0UQG8_9AGAM</name>
<evidence type="ECO:0000313" key="1">
    <source>
        <dbReference type="EMBL" id="KAI9513342.1"/>
    </source>
</evidence>
<evidence type="ECO:0000313" key="2">
    <source>
        <dbReference type="Proteomes" id="UP001207468"/>
    </source>
</evidence>
<comment type="caution">
    <text evidence="1">The sequence shown here is derived from an EMBL/GenBank/DDBJ whole genome shotgun (WGS) entry which is preliminary data.</text>
</comment>